<proteinExistence type="predicted"/>
<dbReference type="PANTHER" id="PTHR43280:SF28">
    <property type="entry name" value="HTH-TYPE TRANSCRIPTIONAL ACTIVATOR RHAS"/>
    <property type="match status" value="1"/>
</dbReference>
<dbReference type="PRINTS" id="PR00032">
    <property type="entry name" value="HTHARAC"/>
</dbReference>
<reference evidence="5" key="1">
    <citation type="journal article" date="2021" name="PeerJ">
        <title>Extensive microbial diversity within the chicken gut microbiome revealed by metagenomics and culture.</title>
        <authorList>
            <person name="Gilroy R."/>
            <person name="Ravi A."/>
            <person name="Getino M."/>
            <person name="Pursley I."/>
            <person name="Horton D.L."/>
            <person name="Alikhan N.F."/>
            <person name="Baker D."/>
            <person name="Gharbi K."/>
            <person name="Hall N."/>
            <person name="Watson M."/>
            <person name="Adriaenssens E.M."/>
            <person name="Foster-Nyarko E."/>
            <person name="Jarju S."/>
            <person name="Secka A."/>
            <person name="Antonio M."/>
            <person name="Oren A."/>
            <person name="Chaudhuri R.R."/>
            <person name="La Ragione R."/>
            <person name="Hildebrand F."/>
            <person name="Pallen M.J."/>
        </authorList>
    </citation>
    <scope>NUCLEOTIDE SEQUENCE</scope>
    <source>
        <strain evidence="5">ChiW19-6364</strain>
    </source>
</reference>
<dbReference type="InterPro" id="IPR013096">
    <property type="entry name" value="Cupin_2"/>
</dbReference>
<sequence>MLLISPEKFTVNDSMCEIKAHGTRDFPFQGYLNEPKDIRGEGWHWHREAEFLFVLEGNIHCGSNGERYVLQKGEGIFMNCGTLHMAGTNSGNCRGKSVSFVFLPQLISGEERGLLYQKYVKPVAEDLDFKGCILKPETGWQREVLECLKKVYAYCKEEKWSGELLVRNALSRAWLILAEQERPSAGIYAEKATGGKYEQRVKKILEYIEEHYGEYITIEDMARQANVSRTECFRCFQRITGQTPLEYLTFYRLGQAAYKLRNTDSSITEICISSGFSQPSYFGKKFRQYYGLSPLKYRKQCIIQGKKGNVKSE</sequence>
<evidence type="ECO:0000259" key="4">
    <source>
        <dbReference type="PROSITE" id="PS01124"/>
    </source>
</evidence>
<dbReference type="Pfam" id="PF12833">
    <property type="entry name" value="HTH_18"/>
    <property type="match status" value="1"/>
</dbReference>
<dbReference type="Gene3D" id="1.10.10.60">
    <property type="entry name" value="Homeodomain-like"/>
    <property type="match status" value="2"/>
</dbReference>
<evidence type="ECO:0000256" key="2">
    <source>
        <dbReference type="ARBA" id="ARBA00023125"/>
    </source>
</evidence>
<dbReference type="SUPFAM" id="SSF46689">
    <property type="entry name" value="Homeodomain-like"/>
    <property type="match status" value="2"/>
</dbReference>
<dbReference type="Gene3D" id="2.60.120.10">
    <property type="entry name" value="Jelly Rolls"/>
    <property type="match status" value="1"/>
</dbReference>
<dbReference type="PROSITE" id="PS00041">
    <property type="entry name" value="HTH_ARAC_FAMILY_1"/>
    <property type="match status" value="1"/>
</dbReference>
<dbReference type="InterPro" id="IPR014710">
    <property type="entry name" value="RmlC-like_jellyroll"/>
</dbReference>
<organism evidence="5 6">
    <name type="scientific">Candidatus Blautia stercoripullorum</name>
    <dbReference type="NCBI Taxonomy" id="2838502"/>
    <lineage>
        <taxon>Bacteria</taxon>
        <taxon>Bacillati</taxon>
        <taxon>Bacillota</taxon>
        <taxon>Clostridia</taxon>
        <taxon>Lachnospirales</taxon>
        <taxon>Lachnospiraceae</taxon>
        <taxon>Blautia</taxon>
    </lineage>
</organism>
<feature type="domain" description="HTH araC/xylS-type" evidence="4">
    <location>
        <begin position="202"/>
        <end position="300"/>
    </location>
</feature>
<reference evidence="5" key="2">
    <citation type="submission" date="2021-04" db="EMBL/GenBank/DDBJ databases">
        <authorList>
            <person name="Gilroy R."/>
        </authorList>
    </citation>
    <scope>NUCLEOTIDE SEQUENCE</scope>
    <source>
        <strain evidence="5">ChiW19-6364</strain>
    </source>
</reference>
<keyword evidence="1" id="KW-0805">Transcription regulation</keyword>
<dbReference type="InterPro" id="IPR020449">
    <property type="entry name" value="Tscrpt_reg_AraC-type_HTH"/>
</dbReference>
<dbReference type="SUPFAM" id="SSF51182">
    <property type="entry name" value="RmlC-like cupins"/>
    <property type="match status" value="1"/>
</dbReference>
<evidence type="ECO:0000313" key="6">
    <source>
        <dbReference type="Proteomes" id="UP000823850"/>
    </source>
</evidence>
<dbReference type="Proteomes" id="UP000823850">
    <property type="component" value="Unassembled WGS sequence"/>
</dbReference>
<dbReference type="InterPro" id="IPR018062">
    <property type="entry name" value="HTH_AraC-typ_CS"/>
</dbReference>
<name>A0A9D2RC22_9FIRM</name>
<dbReference type="PROSITE" id="PS01124">
    <property type="entry name" value="HTH_ARAC_FAMILY_2"/>
    <property type="match status" value="1"/>
</dbReference>
<protein>
    <submittedName>
        <fullName evidence="5">AraC family transcriptional regulator</fullName>
    </submittedName>
</protein>
<keyword evidence="3" id="KW-0804">Transcription</keyword>
<dbReference type="PANTHER" id="PTHR43280">
    <property type="entry name" value="ARAC-FAMILY TRANSCRIPTIONAL REGULATOR"/>
    <property type="match status" value="1"/>
</dbReference>
<dbReference type="EMBL" id="DWUX01000117">
    <property type="protein sequence ID" value="HJD39621.1"/>
    <property type="molecule type" value="Genomic_DNA"/>
</dbReference>
<evidence type="ECO:0000256" key="1">
    <source>
        <dbReference type="ARBA" id="ARBA00023015"/>
    </source>
</evidence>
<dbReference type="GO" id="GO:0043565">
    <property type="term" value="F:sequence-specific DNA binding"/>
    <property type="evidence" value="ECO:0007669"/>
    <property type="project" value="InterPro"/>
</dbReference>
<dbReference type="SMART" id="SM00342">
    <property type="entry name" value="HTH_ARAC"/>
    <property type="match status" value="1"/>
</dbReference>
<evidence type="ECO:0000313" key="5">
    <source>
        <dbReference type="EMBL" id="HJD39621.1"/>
    </source>
</evidence>
<dbReference type="CDD" id="cd02208">
    <property type="entry name" value="cupin_RmlC-like"/>
    <property type="match status" value="1"/>
</dbReference>
<gene>
    <name evidence="5" type="ORF">H9913_06290</name>
</gene>
<dbReference type="InterPro" id="IPR011051">
    <property type="entry name" value="RmlC_Cupin_sf"/>
</dbReference>
<comment type="caution">
    <text evidence="5">The sequence shown here is derived from an EMBL/GenBank/DDBJ whole genome shotgun (WGS) entry which is preliminary data.</text>
</comment>
<dbReference type="Pfam" id="PF07883">
    <property type="entry name" value="Cupin_2"/>
    <property type="match status" value="1"/>
</dbReference>
<dbReference type="GO" id="GO:0003700">
    <property type="term" value="F:DNA-binding transcription factor activity"/>
    <property type="evidence" value="ECO:0007669"/>
    <property type="project" value="InterPro"/>
</dbReference>
<evidence type="ECO:0000256" key="3">
    <source>
        <dbReference type="ARBA" id="ARBA00023163"/>
    </source>
</evidence>
<keyword evidence="2" id="KW-0238">DNA-binding</keyword>
<accession>A0A9D2RC22</accession>
<dbReference type="InterPro" id="IPR009057">
    <property type="entry name" value="Homeodomain-like_sf"/>
</dbReference>
<dbReference type="AlphaFoldDB" id="A0A9D2RC22"/>
<dbReference type="InterPro" id="IPR018060">
    <property type="entry name" value="HTH_AraC"/>
</dbReference>